<sequence>MGANTAQKARLLDLTTGMLELTRDEKRDIEQVCSMLQIIKDDPDFAKRLLAKNGEPVTELLLEPVGTIAVSATAERFVAKDKFMIDTGRKALVKISYLGDNFTEWFLGKTEGPFAGSTLRYSNLRKDSLDVPIVSELGGEEKAETTLAEIYTLMELQRDGRVGVLLNNGYANIFYVRGGVLVLRAVSVLWGGDGWNLIAYPLGNPRGWDAGRQVFSRNS</sequence>
<dbReference type="AlphaFoldDB" id="A0A1F5X3Y5"/>
<protein>
    <submittedName>
        <fullName evidence="1">Uncharacterized protein</fullName>
    </submittedName>
</protein>
<evidence type="ECO:0000313" key="1">
    <source>
        <dbReference type="EMBL" id="OGF82592.1"/>
    </source>
</evidence>
<reference evidence="1 2" key="1">
    <citation type="journal article" date="2016" name="Nat. Commun.">
        <title>Thousands of microbial genomes shed light on interconnected biogeochemical processes in an aquifer system.</title>
        <authorList>
            <person name="Anantharaman K."/>
            <person name="Brown C.T."/>
            <person name="Hug L.A."/>
            <person name="Sharon I."/>
            <person name="Castelle C.J."/>
            <person name="Probst A.J."/>
            <person name="Thomas B.C."/>
            <person name="Singh A."/>
            <person name="Wilkins M.J."/>
            <person name="Karaoz U."/>
            <person name="Brodie E.L."/>
            <person name="Williams K.H."/>
            <person name="Hubbard S.S."/>
            <person name="Banfield J.F."/>
        </authorList>
    </citation>
    <scope>NUCLEOTIDE SEQUENCE [LARGE SCALE GENOMIC DNA]</scope>
</reference>
<organism evidence="1 2">
    <name type="scientific">Candidatus Giovannonibacteria bacterium RIFCSPLOWO2_01_FULL_46_13</name>
    <dbReference type="NCBI Taxonomy" id="1798352"/>
    <lineage>
        <taxon>Bacteria</taxon>
        <taxon>Candidatus Giovannoniibacteriota</taxon>
    </lineage>
</organism>
<dbReference type="EMBL" id="MFIE01000017">
    <property type="protein sequence ID" value="OGF82592.1"/>
    <property type="molecule type" value="Genomic_DNA"/>
</dbReference>
<gene>
    <name evidence="1" type="ORF">A3B18_01370</name>
</gene>
<proteinExistence type="predicted"/>
<evidence type="ECO:0000313" key="2">
    <source>
        <dbReference type="Proteomes" id="UP000178684"/>
    </source>
</evidence>
<dbReference type="Proteomes" id="UP000178684">
    <property type="component" value="Unassembled WGS sequence"/>
</dbReference>
<accession>A0A1F5X3Y5</accession>
<name>A0A1F5X3Y5_9BACT</name>
<comment type="caution">
    <text evidence="1">The sequence shown here is derived from an EMBL/GenBank/DDBJ whole genome shotgun (WGS) entry which is preliminary data.</text>
</comment>